<evidence type="ECO:0000256" key="1">
    <source>
        <dbReference type="ARBA" id="ARBA00022614"/>
    </source>
</evidence>
<gene>
    <name evidence="4" type="ORF">CTAYLR_001516</name>
</gene>
<proteinExistence type="predicted"/>
<feature type="compositionally biased region" description="Basic residues" evidence="3">
    <location>
        <begin position="251"/>
        <end position="263"/>
    </location>
</feature>
<keyword evidence="1" id="KW-0433">Leucine-rich repeat</keyword>
<dbReference type="EMBL" id="JAQMWT010000362">
    <property type="protein sequence ID" value="KAJ8602994.1"/>
    <property type="molecule type" value="Genomic_DNA"/>
</dbReference>
<dbReference type="Gene3D" id="3.80.10.10">
    <property type="entry name" value="Ribonuclease Inhibitor"/>
    <property type="match status" value="1"/>
</dbReference>
<evidence type="ECO:0000313" key="4">
    <source>
        <dbReference type="EMBL" id="KAJ8602994.1"/>
    </source>
</evidence>
<organism evidence="4 5">
    <name type="scientific">Chrysophaeum taylorii</name>
    <dbReference type="NCBI Taxonomy" id="2483200"/>
    <lineage>
        <taxon>Eukaryota</taxon>
        <taxon>Sar</taxon>
        <taxon>Stramenopiles</taxon>
        <taxon>Ochrophyta</taxon>
        <taxon>Pelagophyceae</taxon>
        <taxon>Pelagomonadales</taxon>
        <taxon>Pelagomonadaceae</taxon>
        <taxon>Chrysophaeum</taxon>
    </lineage>
</organism>
<comment type="caution">
    <text evidence="4">The sequence shown here is derived from an EMBL/GenBank/DDBJ whole genome shotgun (WGS) entry which is preliminary data.</text>
</comment>
<feature type="region of interest" description="Disordered" evidence="3">
    <location>
        <begin position="240"/>
        <end position="270"/>
    </location>
</feature>
<dbReference type="Proteomes" id="UP001230188">
    <property type="component" value="Unassembled WGS sequence"/>
</dbReference>
<dbReference type="SUPFAM" id="SSF52058">
    <property type="entry name" value="L domain-like"/>
    <property type="match status" value="1"/>
</dbReference>
<reference evidence="4" key="1">
    <citation type="submission" date="2023-01" db="EMBL/GenBank/DDBJ databases">
        <title>Metagenome sequencing of chrysophaentin producing Chrysophaeum taylorii.</title>
        <authorList>
            <person name="Davison J."/>
            <person name="Bewley C."/>
        </authorList>
    </citation>
    <scope>NUCLEOTIDE SEQUENCE</scope>
    <source>
        <strain evidence="4">NIES-1699</strain>
    </source>
</reference>
<dbReference type="AlphaFoldDB" id="A0AAD7UD98"/>
<dbReference type="PANTHER" id="PTHR18849:SF0">
    <property type="entry name" value="CILIA- AND FLAGELLA-ASSOCIATED PROTEIN 410-RELATED"/>
    <property type="match status" value="1"/>
</dbReference>
<keyword evidence="5" id="KW-1185">Reference proteome</keyword>
<dbReference type="InterPro" id="IPR001611">
    <property type="entry name" value="Leu-rich_rpt"/>
</dbReference>
<evidence type="ECO:0000256" key="3">
    <source>
        <dbReference type="SAM" id="MobiDB-lite"/>
    </source>
</evidence>
<name>A0AAD7UD98_9STRA</name>
<evidence type="ECO:0000256" key="2">
    <source>
        <dbReference type="ARBA" id="ARBA00022737"/>
    </source>
</evidence>
<feature type="region of interest" description="Disordered" evidence="3">
    <location>
        <begin position="483"/>
        <end position="515"/>
    </location>
</feature>
<dbReference type="InterPro" id="IPR032675">
    <property type="entry name" value="LRR_dom_sf"/>
</dbReference>
<dbReference type="PROSITE" id="PS51450">
    <property type="entry name" value="LRR"/>
    <property type="match status" value="2"/>
</dbReference>
<protein>
    <submittedName>
        <fullName evidence="4">Uncharacterized protein</fullName>
    </submittedName>
</protein>
<evidence type="ECO:0000313" key="5">
    <source>
        <dbReference type="Proteomes" id="UP001230188"/>
    </source>
</evidence>
<dbReference type="PANTHER" id="PTHR18849">
    <property type="entry name" value="LEUCINE RICH REPEAT PROTEIN"/>
    <property type="match status" value="1"/>
</dbReference>
<feature type="compositionally biased region" description="Basic residues" evidence="3">
    <location>
        <begin position="483"/>
        <end position="494"/>
    </location>
</feature>
<keyword evidence="2" id="KW-0677">Repeat</keyword>
<sequence length="529" mass="56723">MVFYWLLQRVPGGDGVRVFVGTVTLLGAGEPCFLPEEVEQAMADRDKVGLYHGRNWRRLPGFLTRASELRHLNLAFNQLSSIEALGTLSVLEFLDVSHNRLTWLSVPRSLRVLRAHANCLGGAHRDGPSESRPPVLEGLAELKSLVELWLGHNLIEKLSEVLRLRGLPLKVLKLAPNKACDGHGYRNIVLSLLPGLGYLDETRVDDARRARAAAYAETLDGQGLMHRLRAEERQTDLIAARLHPRPPPQKNVRHPRPRRRRQRGDRAAPVAPDATFADVLEALPAVPVVSSKPRRPRRVVVEAPAPPTTRARWPAATFEPVLVNYAGGVLAACAPGDGSAVVRWPRGGVAVAADAGCIRAFYENGTLAVLCDAAGNAAVTSVDGRAVLSLSADGGGFTGDAAWTDDATAPDAPLEFALRGSATRAAADMGVRVDVGARFARVFFDHRGIKCCVAQHGELTILPPDTDVFGRPIAAAAAAAAAKGRRVGGGRRRRSPDAPSSQLAEDGVAPPQSHADLIDRIRQATASLP</sequence>
<accession>A0AAD7UD98</accession>